<dbReference type="InterPro" id="IPR036366">
    <property type="entry name" value="PGBDSf"/>
</dbReference>
<keyword evidence="4" id="KW-1185">Reference proteome</keyword>
<evidence type="ECO:0000313" key="4">
    <source>
        <dbReference type="Proteomes" id="UP000617734"/>
    </source>
</evidence>
<gene>
    <name evidence="3" type="ORF">GCM10018781_40570</name>
</gene>
<protein>
    <recommendedName>
        <fullName evidence="2">Peptidoglycan binding-like domain-containing protein</fullName>
    </recommendedName>
</protein>
<organism evidence="3 4">
    <name type="scientific">Kitasatospora indigofera</name>
    <dbReference type="NCBI Taxonomy" id="67307"/>
    <lineage>
        <taxon>Bacteria</taxon>
        <taxon>Bacillati</taxon>
        <taxon>Actinomycetota</taxon>
        <taxon>Actinomycetes</taxon>
        <taxon>Kitasatosporales</taxon>
        <taxon>Streptomycetaceae</taxon>
        <taxon>Kitasatospora</taxon>
    </lineage>
</organism>
<dbReference type="PROSITE" id="PS51318">
    <property type="entry name" value="TAT"/>
    <property type="match status" value="1"/>
</dbReference>
<feature type="signal peptide" evidence="1">
    <location>
        <begin position="1"/>
        <end position="31"/>
    </location>
</feature>
<sequence length="125" mass="13299">MARKTLKRRSVFLVAAVALASVGALGGSAQAEPGQAYIGPGKPNEYEGVMCTQILANLLHWQTGYHVVAEDGHFGQDTYGAIKAVQRWASLPQDGIVGPQTGTVLLEATKDGDGIGCYWHLPSYK</sequence>
<feature type="chain" id="PRO_5037990949" description="Peptidoglycan binding-like domain-containing protein" evidence="1">
    <location>
        <begin position="32"/>
        <end position="125"/>
    </location>
</feature>
<dbReference type="GeneID" id="95358436"/>
<accession>A0A919FXI9</accession>
<name>A0A919FXI9_9ACTN</name>
<keyword evidence="1" id="KW-0732">Signal</keyword>
<dbReference type="EMBL" id="BNBO01000022">
    <property type="protein sequence ID" value="GHH74273.1"/>
    <property type="molecule type" value="Genomic_DNA"/>
</dbReference>
<evidence type="ECO:0000256" key="1">
    <source>
        <dbReference type="SAM" id="SignalP"/>
    </source>
</evidence>
<reference evidence="3" key="1">
    <citation type="journal article" date="2014" name="Int. J. Syst. Evol. Microbiol.">
        <title>Complete genome sequence of Corynebacterium casei LMG S-19264T (=DSM 44701T), isolated from a smear-ripened cheese.</title>
        <authorList>
            <consortium name="US DOE Joint Genome Institute (JGI-PGF)"/>
            <person name="Walter F."/>
            <person name="Albersmeier A."/>
            <person name="Kalinowski J."/>
            <person name="Ruckert C."/>
        </authorList>
    </citation>
    <scope>NUCLEOTIDE SEQUENCE</scope>
    <source>
        <strain evidence="3">JCM 4646</strain>
    </source>
</reference>
<dbReference type="InterPro" id="IPR006311">
    <property type="entry name" value="TAT_signal"/>
</dbReference>
<dbReference type="InterPro" id="IPR036365">
    <property type="entry name" value="PGBD-like_sf"/>
</dbReference>
<proteinExistence type="predicted"/>
<comment type="caution">
    <text evidence="3">The sequence shown here is derived from an EMBL/GenBank/DDBJ whole genome shotgun (WGS) entry which is preliminary data.</text>
</comment>
<dbReference type="Pfam" id="PF01471">
    <property type="entry name" value="PG_binding_1"/>
    <property type="match status" value="1"/>
</dbReference>
<dbReference type="SUPFAM" id="SSF47090">
    <property type="entry name" value="PGBD-like"/>
    <property type="match status" value="1"/>
</dbReference>
<dbReference type="InterPro" id="IPR002477">
    <property type="entry name" value="Peptidoglycan-bd-like"/>
</dbReference>
<evidence type="ECO:0000313" key="3">
    <source>
        <dbReference type="EMBL" id="GHH74273.1"/>
    </source>
</evidence>
<dbReference type="AlphaFoldDB" id="A0A919FXI9"/>
<dbReference type="Gene3D" id="1.10.101.10">
    <property type="entry name" value="PGBD-like superfamily/PGBD"/>
    <property type="match status" value="1"/>
</dbReference>
<feature type="domain" description="Peptidoglycan binding-like" evidence="2">
    <location>
        <begin position="64"/>
        <end position="104"/>
    </location>
</feature>
<evidence type="ECO:0000259" key="2">
    <source>
        <dbReference type="Pfam" id="PF01471"/>
    </source>
</evidence>
<dbReference type="Proteomes" id="UP000617734">
    <property type="component" value="Unassembled WGS sequence"/>
</dbReference>
<dbReference type="RefSeq" id="WP_229927605.1">
    <property type="nucleotide sequence ID" value="NZ_BNBO01000022.1"/>
</dbReference>
<reference evidence="3" key="2">
    <citation type="submission" date="2020-09" db="EMBL/GenBank/DDBJ databases">
        <authorList>
            <person name="Sun Q."/>
            <person name="Ohkuma M."/>
        </authorList>
    </citation>
    <scope>NUCLEOTIDE SEQUENCE</scope>
    <source>
        <strain evidence="3">JCM 4646</strain>
    </source>
</reference>